<evidence type="ECO:0000313" key="2">
    <source>
        <dbReference type="Proteomes" id="UP000663722"/>
    </source>
</evidence>
<accession>A0A975BSV5</accession>
<name>A0A975BSV5_9BACT</name>
<dbReference type="EMBL" id="CP061800">
    <property type="protein sequence ID" value="QTA91013.1"/>
    <property type="molecule type" value="Genomic_DNA"/>
</dbReference>
<keyword evidence="2" id="KW-1185">Reference proteome</keyword>
<dbReference type="AlphaFoldDB" id="A0A975BSV5"/>
<reference evidence="1" key="1">
    <citation type="journal article" date="2021" name="Microb. Physiol.">
        <title>Proteogenomic Insights into the Physiology of Marine, Sulfate-Reducing, Filamentous Desulfonema limicola and Desulfonema magnum.</title>
        <authorList>
            <person name="Schnaars V."/>
            <person name="Wohlbrand L."/>
            <person name="Scheve S."/>
            <person name="Hinrichs C."/>
            <person name="Reinhardt R."/>
            <person name="Rabus R."/>
        </authorList>
    </citation>
    <scope>NUCLEOTIDE SEQUENCE</scope>
    <source>
        <strain evidence="1">4be13</strain>
    </source>
</reference>
<organism evidence="1 2">
    <name type="scientific">Desulfonema magnum</name>
    <dbReference type="NCBI Taxonomy" id="45655"/>
    <lineage>
        <taxon>Bacteria</taxon>
        <taxon>Pseudomonadati</taxon>
        <taxon>Thermodesulfobacteriota</taxon>
        <taxon>Desulfobacteria</taxon>
        <taxon>Desulfobacterales</taxon>
        <taxon>Desulfococcaceae</taxon>
        <taxon>Desulfonema</taxon>
    </lineage>
</organism>
<proteinExistence type="predicted"/>
<dbReference type="KEGG" id="dmm:dnm_070770"/>
<protein>
    <submittedName>
        <fullName evidence="1">Uncharacterized protein</fullName>
    </submittedName>
</protein>
<dbReference type="Proteomes" id="UP000663722">
    <property type="component" value="Chromosome"/>
</dbReference>
<gene>
    <name evidence="1" type="ORF">dnm_070770</name>
</gene>
<sequence length="77" mass="8429">MGNGHHDAYAHYNYFAEKDVIPIIPLSGNSKNAYSEPARNGDIRLGEDGMPTCPGGMPMRCHGFDKKKNVNIFSSMG</sequence>
<evidence type="ECO:0000313" key="1">
    <source>
        <dbReference type="EMBL" id="QTA91013.1"/>
    </source>
</evidence>